<evidence type="ECO:0000256" key="7">
    <source>
        <dbReference type="ARBA" id="ARBA00022989"/>
    </source>
</evidence>
<keyword evidence="2" id="KW-0813">Transport</keyword>
<feature type="transmembrane region" description="Helical" evidence="10">
    <location>
        <begin position="98"/>
        <end position="121"/>
    </location>
</feature>
<keyword evidence="6" id="KW-0029">Amino-acid transport</keyword>
<feature type="transmembrane region" description="Helical" evidence="10">
    <location>
        <begin position="280"/>
        <end position="296"/>
    </location>
</feature>
<feature type="transmembrane region" description="Helical" evidence="10">
    <location>
        <begin position="12"/>
        <end position="35"/>
    </location>
</feature>
<keyword evidence="4" id="KW-0997">Cell inner membrane</keyword>
<dbReference type="PANTHER" id="PTHR11795:SF371">
    <property type="entry name" value="HIGH-AFFINITY BRANCHED-CHAIN AMINO ACID TRANSPORT SYSTEM PERMEASE PROTEIN LIVH"/>
    <property type="match status" value="1"/>
</dbReference>
<feature type="transmembrane region" description="Helical" evidence="10">
    <location>
        <begin position="150"/>
        <end position="168"/>
    </location>
</feature>
<evidence type="ECO:0000256" key="5">
    <source>
        <dbReference type="ARBA" id="ARBA00022692"/>
    </source>
</evidence>
<keyword evidence="12" id="KW-1185">Reference proteome</keyword>
<name>A0ABZ1GIG9_9ACTN</name>
<feature type="transmembrane region" description="Helical" evidence="10">
    <location>
        <begin position="196"/>
        <end position="217"/>
    </location>
</feature>
<sequence length="310" mass="32767">MNELPQQLVNGLLLGSMYGLVALGYTMVYGIVQLINFAHGEIFMTGAFGALTVYVYVLPDGTSMLIALPLMLIGAMIISTTVAVGAERFAYRPLRGGPRLAPLITAIGLSLALQQAVWAWYPEAKSARTFPGIPGGPFEIGTVTIQTGDVFVLCAAPLSMAILGYFVMRTRTGRGMQATAQDPDTAKLMGINTDRIIVVAFALGAIFAAVGGVAYGLKYGQIDFRMGFILGLKAFTAAVLGGIGNIYGAMLGGLVLGIAEALSTAYISDIPGMQQFGSQSWANVWAFVLLILVLLFRPQGLLGERVADRA</sequence>
<protein>
    <submittedName>
        <fullName evidence="11">Branched-chain amino acid ABC transporter permease</fullName>
    </submittedName>
</protein>
<dbReference type="Proteomes" id="UP001335325">
    <property type="component" value="Chromosome"/>
</dbReference>
<feature type="transmembrane region" description="Helical" evidence="10">
    <location>
        <begin position="65"/>
        <end position="86"/>
    </location>
</feature>
<evidence type="ECO:0000256" key="6">
    <source>
        <dbReference type="ARBA" id="ARBA00022970"/>
    </source>
</evidence>
<dbReference type="EMBL" id="CP109134">
    <property type="protein sequence ID" value="WSD05940.1"/>
    <property type="molecule type" value="Genomic_DNA"/>
</dbReference>
<comment type="subcellular location">
    <subcellularLocation>
        <location evidence="1">Cell membrane</location>
        <topology evidence="1">Multi-pass membrane protein</topology>
    </subcellularLocation>
</comment>
<dbReference type="InterPro" id="IPR001851">
    <property type="entry name" value="ABC_transp_permease"/>
</dbReference>
<evidence type="ECO:0000256" key="1">
    <source>
        <dbReference type="ARBA" id="ARBA00004651"/>
    </source>
</evidence>
<evidence type="ECO:0000313" key="11">
    <source>
        <dbReference type="EMBL" id="WSD05940.1"/>
    </source>
</evidence>
<reference evidence="11 12" key="1">
    <citation type="submission" date="2022-10" db="EMBL/GenBank/DDBJ databases">
        <title>The complete genomes of actinobacterial strains from the NBC collection.</title>
        <authorList>
            <person name="Joergensen T.S."/>
            <person name="Alvarez Arevalo M."/>
            <person name="Sterndorff E.B."/>
            <person name="Faurdal D."/>
            <person name="Vuksanovic O."/>
            <person name="Mourched A.-S."/>
            <person name="Charusanti P."/>
            <person name="Shaw S."/>
            <person name="Blin K."/>
            <person name="Weber T."/>
        </authorList>
    </citation>
    <scope>NUCLEOTIDE SEQUENCE [LARGE SCALE GENOMIC DNA]</scope>
    <source>
        <strain evidence="11 12">NBC 01753</strain>
    </source>
</reference>
<evidence type="ECO:0000256" key="8">
    <source>
        <dbReference type="ARBA" id="ARBA00023136"/>
    </source>
</evidence>
<evidence type="ECO:0000256" key="4">
    <source>
        <dbReference type="ARBA" id="ARBA00022519"/>
    </source>
</evidence>
<dbReference type="CDD" id="cd06582">
    <property type="entry name" value="TM_PBP1_LivH_like"/>
    <property type="match status" value="1"/>
</dbReference>
<dbReference type="RefSeq" id="WP_326752119.1">
    <property type="nucleotide sequence ID" value="NZ_CP109134.1"/>
</dbReference>
<keyword evidence="8 10" id="KW-0472">Membrane</keyword>
<evidence type="ECO:0000256" key="9">
    <source>
        <dbReference type="ARBA" id="ARBA00037998"/>
    </source>
</evidence>
<accession>A0ABZ1GIG9</accession>
<evidence type="ECO:0000256" key="2">
    <source>
        <dbReference type="ARBA" id="ARBA00022448"/>
    </source>
</evidence>
<dbReference type="InterPro" id="IPR052157">
    <property type="entry name" value="BCAA_transport_permease"/>
</dbReference>
<evidence type="ECO:0000256" key="3">
    <source>
        <dbReference type="ARBA" id="ARBA00022475"/>
    </source>
</evidence>
<dbReference type="GeneID" id="91542763"/>
<dbReference type="PANTHER" id="PTHR11795">
    <property type="entry name" value="BRANCHED-CHAIN AMINO ACID TRANSPORT SYSTEM PERMEASE PROTEIN LIVH"/>
    <property type="match status" value="1"/>
</dbReference>
<evidence type="ECO:0000313" key="12">
    <source>
        <dbReference type="Proteomes" id="UP001335325"/>
    </source>
</evidence>
<proteinExistence type="inferred from homology"/>
<keyword evidence="3" id="KW-1003">Cell membrane</keyword>
<keyword evidence="5 10" id="KW-0812">Transmembrane</keyword>
<dbReference type="Pfam" id="PF02653">
    <property type="entry name" value="BPD_transp_2"/>
    <property type="match status" value="1"/>
</dbReference>
<comment type="similarity">
    <text evidence="9">Belongs to the binding-protein-dependent transport system permease family. LivHM subfamily.</text>
</comment>
<organism evidence="11 12">
    <name type="scientific">Streptomyces hirsutus</name>
    <dbReference type="NCBI Taxonomy" id="35620"/>
    <lineage>
        <taxon>Bacteria</taxon>
        <taxon>Bacillati</taxon>
        <taxon>Actinomycetota</taxon>
        <taxon>Actinomycetes</taxon>
        <taxon>Kitasatosporales</taxon>
        <taxon>Streptomycetaceae</taxon>
        <taxon>Streptomyces</taxon>
    </lineage>
</organism>
<evidence type="ECO:0000256" key="10">
    <source>
        <dbReference type="SAM" id="Phobius"/>
    </source>
</evidence>
<feature type="transmembrane region" description="Helical" evidence="10">
    <location>
        <begin position="237"/>
        <end position="259"/>
    </location>
</feature>
<keyword evidence="7 10" id="KW-1133">Transmembrane helix</keyword>
<feature type="transmembrane region" description="Helical" evidence="10">
    <location>
        <begin position="42"/>
        <end position="59"/>
    </location>
</feature>
<gene>
    <name evidence="11" type="ORF">OIE73_09295</name>
</gene>